<gene>
    <name evidence="2" type="ORF">L9F63_001701</name>
</gene>
<feature type="region of interest" description="Disordered" evidence="1">
    <location>
        <begin position="30"/>
        <end position="62"/>
    </location>
</feature>
<evidence type="ECO:0000313" key="2">
    <source>
        <dbReference type="EMBL" id="KAJ9591765.1"/>
    </source>
</evidence>
<dbReference type="AlphaFoldDB" id="A0AAD8A436"/>
<evidence type="ECO:0000313" key="3">
    <source>
        <dbReference type="Proteomes" id="UP001233999"/>
    </source>
</evidence>
<sequence>MENLTVIKIPKQDSHINMIIHNRNGYLKEEKAAEKDSDDSDDDGKDNVIKQDMSKGTYGYEGDTHTYTDATDGTVYIWDREKNAWFPKVDEDFFGTLSNELWIY</sequence>
<protein>
    <submittedName>
        <fullName evidence="2">Uncharacterized protein</fullName>
    </submittedName>
</protein>
<organism evidence="2 3">
    <name type="scientific">Diploptera punctata</name>
    <name type="common">Pacific beetle cockroach</name>
    <dbReference type="NCBI Taxonomy" id="6984"/>
    <lineage>
        <taxon>Eukaryota</taxon>
        <taxon>Metazoa</taxon>
        <taxon>Ecdysozoa</taxon>
        <taxon>Arthropoda</taxon>
        <taxon>Hexapoda</taxon>
        <taxon>Insecta</taxon>
        <taxon>Pterygota</taxon>
        <taxon>Neoptera</taxon>
        <taxon>Polyneoptera</taxon>
        <taxon>Dictyoptera</taxon>
        <taxon>Blattodea</taxon>
        <taxon>Blaberoidea</taxon>
        <taxon>Blaberidae</taxon>
        <taxon>Diplopterinae</taxon>
        <taxon>Diploptera</taxon>
    </lineage>
</organism>
<evidence type="ECO:0000256" key="1">
    <source>
        <dbReference type="SAM" id="MobiDB-lite"/>
    </source>
</evidence>
<dbReference type="Proteomes" id="UP001233999">
    <property type="component" value="Unassembled WGS sequence"/>
</dbReference>
<reference evidence="2" key="1">
    <citation type="journal article" date="2023" name="IScience">
        <title>Live-bearing cockroach genome reveals convergent evolutionary mechanisms linked to viviparity in insects and beyond.</title>
        <authorList>
            <person name="Fouks B."/>
            <person name="Harrison M.C."/>
            <person name="Mikhailova A.A."/>
            <person name="Marchal E."/>
            <person name="English S."/>
            <person name="Carruthers M."/>
            <person name="Jennings E.C."/>
            <person name="Chiamaka E.L."/>
            <person name="Frigard R.A."/>
            <person name="Pippel M."/>
            <person name="Attardo G.M."/>
            <person name="Benoit J.B."/>
            <person name="Bornberg-Bauer E."/>
            <person name="Tobe S.S."/>
        </authorList>
    </citation>
    <scope>NUCLEOTIDE SEQUENCE</scope>
    <source>
        <strain evidence="2">Stay&amp;Tobe</strain>
    </source>
</reference>
<name>A0AAD8A436_DIPPU</name>
<reference evidence="2" key="2">
    <citation type="submission" date="2023-05" db="EMBL/GenBank/DDBJ databases">
        <authorList>
            <person name="Fouks B."/>
        </authorList>
    </citation>
    <scope>NUCLEOTIDE SEQUENCE</scope>
    <source>
        <strain evidence="2">Stay&amp;Tobe</strain>
        <tissue evidence="2">Testes</tissue>
    </source>
</reference>
<dbReference type="EMBL" id="JASPKZ010003857">
    <property type="protein sequence ID" value="KAJ9591765.1"/>
    <property type="molecule type" value="Genomic_DNA"/>
</dbReference>
<accession>A0AAD8A436</accession>
<proteinExistence type="predicted"/>
<keyword evidence="3" id="KW-1185">Reference proteome</keyword>
<comment type="caution">
    <text evidence="2">The sequence shown here is derived from an EMBL/GenBank/DDBJ whole genome shotgun (WGS) entry which is preliminary data.</text>
</comment>